<keyword evidence="8" id="KW-0812">Transmembrane</keyword>
<feature type="region of interest" description="Disordered" evidence="7">
    <location>
        <begin position="1"/>
        <end position="65"/>
    </location>
</feature>
<feature type="active site" description="Nucleophile" evidence="6">
    <location>
        <position position="548"/>
    </location>
</feature>
<dbReference type="InterPro" id="IPR038063">
    <property type="entry name" value="Transpep_catalytic_dom"/>
</dbReference>
<dbReference type="PANTHER" id="PTHR30582:SF33">
    <property type="entry name" value="EXPORTED PROTEIN"/>
    <property type="match status" value="1"/>
</dbReference>
<sequence>MAQNGQGKHSKKPAAPSGGAPSGAARGQGSGRAPRTTGAMPPVGGAPRATGSMPPVGGAPRTTGAMPVVGGAPRAAAAAPVRAAGGAGYVPSYQMTPIPPEEKRHRGLKIFGIVVGAIVGAAALIYLAGVVIFMGRFFPHTSIIDMDISGKTPEEVHQMLTEVLDDYTFKVEGQGLNLTLSAAEMGMSLDSQSIADNLLAQMNPWAWPYEVFQSHDDTEDLVSTFEDTKLADAIQAAVEEVNAKGQAPKNATVAYDSEAKEYVVVPEVAGDTLLADEVLKEVTAGTVNFAPKVTLSEAVLAQPTVTQDDPSLAEARDAANSYVKRTVQLMMAGSQALAIDEDALASHIAIGEDLAVSFDAEPLVAWVKDSVNALDTVGATRTYTRPDGKVVTVQGGDYGWITNSQATADAVREALTNGNGGAVDIVMKWSAGQLPDENGRDFGARYVDVDLTEQHARLYGDDGSIIWESDIVSGRPSDGRDTPRGTYYLKTNDGASTLRGYKPDGTPDYETPVDYWMPFKGNSVGFHDAKWQPTFGGDWYVEHGSHGCINLPPAKAKELHDVIKVGDAVVVHD</sequence>
<comment type="pathway">
    <text evidence="1 6">Cell wall biogenesis; peptidoglycan biosynthesis.</text>
</comment>
<dbReference type="EMBL" id="JAYMFF010000018">
    <property type="protein sequence ID" value="MEC4176618.1"/>
    <property type="molecule type" value="Genomic_DNA"/>
</dbReference>
<keyword evidence="3 6" id="KW-0133">Cell shape</keyword>
<dbReference type="CDD" id="cd16913">
    <property type="entry name" value="YkuD_like"/>
    <property type="match status" value="1"/>
</dbReference>
<evidence type="ECO:0000256" key="4">
    <source>
        <dbReference type="ARBA" id="ARBA00022984"/>
    </source>
</evidence>
<feature type="compositionally biased region" description="Low complexity" evidence="7">
    <location>
        <begin position="13"/>
        <end position="35"/>
    </location>
</feature>
<gene>
    <name evidence="10" type="ORF">VIN30_09195</name>
</gene>
<keyword evidence="8" id="KW-0472">Membrane</keyword>
<evidence type="ECO:0000256" key="5">
    <source>
        <dbReference type="ARBA" id="ARBA00023316"/>
    </source>
</evidence>
<keyword evidence="8" id="KW-1133">Transmembrane helix</keyword>
<organism evidence="10 11">
    <name type="scientific">Adlercreutzia wanghongyangiae</name>
    <dbReference type="NCBI Taxonomy" id="3111451"/>
    <lineage>
        <taxon>Bacteria</taxon>
        <taxon>Bacillati</taxon>
        <taxon>Actinomycetota</taxon>
        <taxon>Coriobacteriia</taxon>
        <taxon>Eggerthellales</taxon>
        <taxon>Eggerthellaceae</taxon>
        <taxon>Adlercreutzia</taxon>
    </lineage>
</organism>
<keyword evidence="11" id="KW-1185">Reference proteome</keyword>
<comment type="caution">
    <text evidence="10">The sequence shown here is derived from an EMBL/GenBank/DDBJ whole genome shotgun (WGS) entry which is preliminary data.</text>
</comment>
<evidence type="ECO:0000256" key="8">
    <source>
        <dbReference type="SAM" id="Phobius"/>
    </source>
</evidence>
<dbReference type="Gene3D" id="2.40.440.10">
    <property type="entry name" value="L,D-transpeptidase catalytic domain-like"/>
    <property type="match status" value="1"/>
</dbReference>
<dbReference type="RefSeq" id="WP_338211043.1">
    <property type="nucleotide sequence ID" value="NZ_JAYMFF010000018.1"/>
</dbReference>
<evidence type="ECO:0000256" key="2">
    <source>
        <dbReference type="ARBA" id="ARBA00022679"/>
    </source>
</evidence>
<evidence type="ECO:0000256" key="1">
    <source>
        <dbReference type="ARBA" id="ARBA00004752"/>
    </source>
</evidence>
<evidence type="ECO:0000313" key="11">
    <source>
        <dbReference type="Proteomes" id="UP001349994"/>
    </source>
</evidence>
<dbReference type="SUPFAM" id="SSF143985">
    <property type="entry name" value="L,D-transpeptidase pre-catalytic domain-like"/>
    <property type="match status" value="1"/>
</dbReference>
<dbReference type="PANTHER" id="PTHR30582">
    <property type="entry name" value="L,D-TRANSPEPTIDASE"/>
    <property type="match status" value="1"/>
</dbReference>
<reference evidence="10 11" key="1">
    <citation type="submission" date="2024-01" db="EMBL/GenBank/DDBJ databases">
        <title>novel species in genus Adlercreutzia.</title>
        <authorList>
            <person name="Liu X."/>
        </authorList>
    </citation>
    <scope>NUCLEOTIDE SEQUENCE [LARGE SCALE GENOMIC DNA]</scope>
    <source>
        <strain evidence="10 11">R7</strain>
    </source>
</reference>
<keyword evidence="2" id="KW-0808">Transferase</keyword>
<dbReference type="InterPro" id="IPR005490">
    <property type="entry name" value="LD_TPept_cat_dom"/>
</dbReference>
<dbReference type="InterPro" id="IPR038054">
    <property type="entry name" value="LD_TPept-like_central_sf"/>
</dbReference>
<dbReference type="Gene3D" id="3.10.20.800">
    <property type="match status" value="1"/>
</dbReference>
<dbReference type="Proteomes" id="UP001349994">
    <property type="component" value="Unassembled WGS sequence"/>
</dbReference>
<keyword evidence="5 6" id="KW-0961">Cell wall biogenesis/degradation</keyword>
<feature type="domain" description="L,D-TPase catalytic" evidence="9">
    <location>
        <begin position="445"/>
        <end position="572"/>
    </location>
</feature>
<dbReference type="PROSITE" id="PS52029">
    <property type="entry name" value="LD_TPASE"/>
    <property type="match status" value="1"/>
</dbReference>
<evidence type="ECO:0000256" key="6">
    <source>
        <dbReference type="PROSITE-ProRule" id="PRU01373"/>
    </source>
</evidence>
<evidence type="ECO:0000259" key="9">
    <source>
        <dbReference type="PROSITE" id="PS52029"/>
    </source>
</evidence>
<keyword evidence="4 6" id="KW-0573">Peptidoglycan synthesis</keyword>
<protein>
    <submittedName>
        <fullName evidence="10">L,D-transpeptidase family protein</fullName>
    </submittedName>
</protein>
<feature type="transmembrane region" description="Helical" evidence="8">
    <location>
        <begin position="110"/>
        <end position="134"/>
    </location>
</feature>
<evidence type="ECO:0000313" key="10">
    <source>
        <dbReference type="EMBL" id="MEC4176618.1"/>
    </source>
</evidence>
<dbReference type="InterPro" id="IPR050979">
    <property type="entry name" value="LD-transpeptidase"/>
</dbReference>
<evidence type="ECO:0000256" key="7">
    <source>
        <dbReference type="SAM" id="MobiDB-lite"/>
    </source>
</evidence>
<dbReference type="SUPFAM" id="SSF141523">
    <property type="entry name" value="L,D-transpeptidase catalytic domain-like"/>
    <property type="match status" value="1"/>
</dbReference>
<accession>A0ABU6IJH8</accession>
<evidence type="ECO:0000256" key="3">
    <source>
        <dbReference type="ARBA" id="ARBA00022960"/>
    </source>
</evidence>
<proteinExistence type="predicted"/>
<name>A0ABU6IJH8_9ACTN</name>
<dbReference type="Pfam" id="PF03734">
    <property type="entry name" value="YkuD"/>
    <property type="match status" value="1"/>
</dbReference>
<feature type="active site" description="Proton donor/acceptor" evidence="6">
    <location>
        <position position="527"/>
    </location>
</feature>